<dbReference type="EMBL" id="JAUJYO010000015">
    <property type="protein sequence ID" value="KAK1296239.1"/>
    <property type="molecule type" value="Genomic_DNA"/>
</dbReference>
<keyword evidence="3" id="KW-1185">Reference proteome</keyword>
<keyword evidence="1" id="KW-0472">Membrane</keyword>
<reference evidence="2" key="2">
    <citation type="submission" date="2023-06" db="EMBL/GenBank/DDBJ databases">
        <authorList>
            <person name="Ma L."/>
            <person name="Liu K.-W."/>
            <person name="Li Z."/>
            <person name="Hsiao Y.-Y."/>
            <person name="Qi Y."/>
            <person name="Fu T."/>
            <person name="Tang G."/>
            <person name="Zhang D."/>
            <person name="Sun W.-H."/>
            <person name="Liu D.-K."/>
            <person name="Li Y."/>
            <person name="Chen G.-Z."/>
            <person name="Liu X.-D."/>
            <person name="Liao X.-Y."/>
            <person name="Jiang Y.-T."/>
            <person name="Yu X."/>
            <person name="Hao Y."/>
            <person name="Huang J."/>
            <person name="Zhao X.-W."/>
            <person name="Ke S."/>
            <person name="Chen Y.-Y."/>
            <person name="Wu W.-L."/>
            <person name="Hsu J.-L."/>
            <person name="Lin Y.-F."/>
            <person name="Huang M.-D."/>
            <person name="Li C.-Y."/>
            <person name="Huang L."/>
            <person name="Wang Z.-W."/>
            <person name="Zhao X."/>
            <person name="Zhong W.-Y."/>
            <person name="Peng D.-H."/>
            <person name="Ahmad S."/>
            <person name="Lan S."/>
            <person name="Zhang J.-S."/>
            <person name="Tsai W.-C."/>
            <person name="Van De Peer Y."/>
            <person name="Liu Z.-J."/>
        </authorList>
    </citation>
    <scope>NUCLEOTIDE SEQUENCE</scope>
    <source>
        <strain evidence="2">CP</strain>
        <tissue evidence="2">Leaves</tissue>
    </source>
</reference>
<dbReference type="AlphaFoldDB" id="A0AAV9D690"/>
<keyword evidence="1" id="KW-1133">Transmembrane helix</keyword>
<evidence type="ECO:0000256" key="1">
    <source>
        <dbReference type="SAM" id="Phobius"/>
    </source>
</evidence>
<evidence type="ECO:0000313" key="3">
    <source>
        <dbReference type="Proteomes" id="UP001180020"/>
    </source>
</evidence>
<name>A0AAV9D690_ACOCL</name>
<protein>
    <submittedName>
        <fullName evidence="2">Uncharacterized protein</fullName>
    </submittedName>
</protein>
<evidence type="ECO:0000313" key="2">
    <source>
        <dbReference type="EMBL" id="KAK1296239.1"/>
    </source>
</evidence>
<proteinExistence type="predicted"/>
<dbReference type="Proteomes" id="UP001180020">
    <property type="component" value="Unassembled WGS sequence"/>
</dbReference>
<feature type="transmembrane region" description="Helical" evidence="1">
    <location>
        <begin position="6"/>
        <end position="25"/>
    </location>
</feature>
<accession>A0AAV9D690</accession>
<keyword evidence="1" id="KW-0812">Transmembrane</keyword>
<comment type="caution">
    <text evidence="2">The sequence shown here is derived from an EMBL/GenBank/DDBJ whole genome shotgun (WGS) entry which is preliminary data.</text>
</comment>
<reference evidence="2" key="1">
    <citation type="journal article" date="2023" name="Nat. Commun.">
        <title>Diploid and tetraploid genomes of Acorus and the evolution of monocots.</title>
        <authorList>
            <person name="Ma L."/>
            <person name="Liu K.W."/>
            <person name="Li Z."/>
            <person name="Hsiao Y.Y."/>
            <person name="Qi Y."/>
            <person name="Fu T."/>
            <person name="Tang G.D."/>
            <person name="Zhang D."/>
            <person name="Sun W.H."/>
            <person name="Liu D.K."/>
            <person name="Li Y."/>
            <person name="Chen G.Z."/>
            <person name="Liu X.D."/>
            <person name="Liao X.Y."/>
            <person name="Jiang Y.T."/>
            <person name="Yu X."/>
            <person name="Hao Y."/>
            <person name="Huang J."/>
            <person name="Zhao X.W."/>
            <person name="Ke S."/>
            <person name="Chen Y.Y."/>
            <person name="Wu W.L."/>
            <person name="Hsu J.L."/>
            <person name="Lin Y.F."/>
            <person name="Huang M.D."/>
            <person name="Li C.Y."/>
            <person name="Huang L."/>
            <person name="Wang Z.W."/>
            <person name="Zhao X."/>
            <person name="Zhong W.Y."/>
            <person name="Peng D.H."/>
            <person name="Ahmad S."/>
            <person name="Lan S."/>
            <person name="Zhang J.S."/>
            <person name="Tsai W.C."/>
            <person name="Van de Peer Y."/>
            <person name="Liu Z.J."/>
        </authorList>
    </citation>
    <scope>NUCLEOTIDE SEQUENCE</scope>
    <source>
        <strain evidence="2">CP</strain>
    </source>
</reference>
<gene>
    <name evidence="2" type="ORF">QJS10_CPB15g00349</name>
</gene>
<organism evidence="2 3">
    <name type="scientific">Acorus calamus</name>
    <name type="common">Sweet flag</name>
    <dbReference type="NCBI Taxonomy" id="4465"/>
    <lineage>
        <taxon>Eukaryota</taxon>
        <taxon>Viridiplantae</taxon>
        <taxon>Streptophyta</taxon>
        <taxon>Embryophyta</taxon>
        <taxon>Tracheophyta</taxon>
        <taxon>Spermatophyta</taxon>
        <taxon>Magnoliopsida</taxon>
        <taxon>Liliopsida</taxon>
        <taxon>Acoraceae</taxon>
        <taxon>Acorus</taxon>
    </lineage>
</organism>
<sequence>MEFFNGLRHLFVCVFLYHVSAFMVMPAMTDVTMEALCPGRDDCALAIYLTGFQQARIRSQDDA</sequence>